<evidence type="ECO:0000313" key="5">
    <source>
        <dbReference type="Proteomes" id="UP000722459"/>
    </source>
</evidence>
<dbReference type="Gene3D" id="3.40.50.720">
    <property type="entry name" value="NAD(P)-binding Rossmann-like Domain"/>
    <property type="match status" value="1"/>
</dbReference>
<gene>
    <name evidence="4" type="ORF">HON47_01510</name>
</gene>
<dbReference type="InterPro" id="IPR002347">
    <property type="entry name" value="SDR_fam"/>
</dbReference>
<dbReference type="EMBL" id="JABJNZ010000022">
    <property type="protein sequence ID" value="MBT4870229.1"/>
    <property type="molecule type" value="Genomic_DNA"/>
</dbReference>
<keyword evidence="2" id="KW-0560">Oxidoreductase</keyword>
<name>A0A8T5GE40_9ARCH</name>
<dbReference type="AlphaFoldDB" id="A0A8T5GE40"/>
<evidence type="ECO:0000256" key="2">
    <source>
        <dbReference type="ARBA" id="ARBA00023002"/>
    </source>
</evidence>
<organism evidence="4 5">
    <name type="scientific">Candidatus Iainarchaeum sp</name>
    <dbReference type="NCBI Taxonomy" id="3101447"/>
    <lineage>
        <taxon>Archaea</taxon>
        <taxon>Candidatus Iainarchaeota</taxon>
        <taxon>Candidatus Iainarchaeia</taxon>
        <taxon>Candidatus Iainarchaeales</taxon>
        <taxon>Candidatus Iainarchaeaceae</taxon>
        <taxon>Candidatus Iainarchaeum</taxon>
    </lineage>
</organism>
<dbReference type="Pfam" id="PF00106">
    <property type="entry name" value="adh_short"/>
    <property type="match status" value="1"/>
</dbReference>
<protein>
    <submittedName>
        <fullName evidence="4">SDR family oxidoreductase</fullName>
    </submittedName>
</protein>
<dbReference type="InterPro" id="IPR036291">
    <property type="entry name" value="NAD(P)-bd_dom_sf"/>
</dbReference>
<dbReference type="GO" id="GO:0016491">
    <property type="term" value="F:oxidoreductase activity"/>
    <property type="evidence" value="ECO:0007669"/>
    <property type="project" value="UniProtKB-KW"/>
</dbReference>
<reference evidence="4" key="1">
    <citation type="journal article" date="2021" name="ISME J.">
        <title>Mercury methylation by metabolically versatile and cosmopolitan marine bacteria.</title>
        <authorList>
            <person name="Lin H."/>
            <person name="Ascher D.B."/>
            <person name="Myung Y."/>
            <person name="Lamborg C.H."/>
            <person name="Hallam S.J."/>
            <person name="Gionfriddo C.M."/>
            <person name="Holt K.E."/>
            <person name="Moreau J.W."/>
        </authorList>
    </citation>
    <scope>NUCLEOTIDE SEQUENCE</scope>
    <source>
        <strain evidence="4">SI075_bin30</strain>
    </source>
</reference>
<dbReference type="PANTHER" id="PTHR43669:SF8">
    <property type="entry name" value="SHORT-CHAIN TYPE DEHYDROGENASE_REDUCTASE-RELATED"/>
    <property type="match status" value="1"/>
</dbReference>
<dbReference type="Proteomes" id="UP000722459">
    <property type="component" value="Unassembled WGS sequence"/>
</dbReference>
<sequence length="300" mass="32497">MENFLKLNPLLENILSGKVIVITGAASGLGKAIALALPFTGAKVGLLDINKMAVKEVALQINASYKDTAFVMHASVTNEKELAKVYKELFEKYGRVDGLVNSAGIARLGTIDSLNPKDIKLANDVNINGYFLNAMFASKAMIKSKAHGSIINISSASARGASKATSLYGVAKDSQTTMVREWALDLGEKGIRVNALLLGDLFGDEELGITSAIWNQVYFEKKAVDKELIKENDPCLGGEKLDPKIRKLVVEHYIGRTALNKPLHYQDVINQIILLNSELTEKITGESIAITSGNPTSFSR</sequence>
<evidence type="ECO:0000313" key="4">
    <source>
        <dbReference type="EMBL" id="MBT4870229.1"/>
    </source>
</evidence>
<dbReference type="PANTHER" id="PTHR43669">
    <property type="entry name" value="5-KETO-D-GLUCONATE 5-REDUCTASE"/>
    <property type="match status" value="1"/>
</dbReference>
<comment type="caution">
    <text evidence="4">The sequence shown here is derived from an EMBL/GenBank/DDBJ whole genome shotgun (WGS) entry which is preliminary data.</text>
</comment>
<dbReference type="SUPFAM" id="SSF51735">
    <property type="entry name" value="NAD(P)-binding Rossmann-fold domains"/>
    <property type="match status" value="1"/>
</dbReference>
<evidence type="ECO:0000256" key="1">
    <source>
        <dbReference type="ARBA" id="ARBA00006484"/>
    </source>
</evidence>
<proteinExistence type="inferred from homology"/>
<evidence type="ECO:0000256" key="3">
    <source>
        <dbReference type="RuleBase" id="RU000363"/>
    </source>
</evidence>
<dbReference type="PRINTS" id="PR00080">
    <property type="entry name" value="SDRFAMILY"/>
</dbReference>
<accession>A0A8T5GE40</accession>
<dbReference type="PRINTS" id="PR00081">
    <property type="entry name" value="GDHRDH"/>
</dbReference>
<comment type="similarity">
    <text evidence="1 3">Belongs to the short-chain dehydrogenases/reductases (SDR) family.</text>
</comment>